<dbReference type="Proteomes" id="UP000292507">
    <property type="component" value="Unassembled WGS sequence"/>
</dbReference>
<keyword evidence="2" id="KW-1185">Reference proteome</keyword>
<comment type="caution">
    <text evidence="1">The sequence shown here is derived from an EMBL/GenBank/DDBJ whole genome shotgun (WGS) entry which is preliminary data.</text>
</comment>
<evidence type="ECO:0000313" key="2">
    <source>
        <dbReference type="Proteomes" id="UP000292507"/>
    </source>
</evidence>
<organism evidence="1 2">
    <name type="scientific">Blastococcus saxobsidens</name>
    <dbReference type="NCBI Taxonomy" id="138336"/>
    <lineage>
        <taxon>Bacteria</taxon>
        <taxon>Bacillati</taxon>
        <taxon>Actinomycetota</taxon>
        <taxon>Actinomycetes</taxon>
        <taxon>Geodermatophilales</taxon>
        <taxon>Geodermatophilaceae</taxon>
        <taxon>Blastococcus</taxon>
    </lineage>
</organism>
<proteinExistence type="predicted"/>
<accession>A0A4Q7Y9J2</accession>
<evidence type="ECO:0000313" key="1">
    <source>
        <dbReference type="EMBL" id="RZU32715.1"/>
    </source>
</evidence>
<dbReference type="AlphaFoldDB" id="A0A4Q7Y9J2"/>
<reference evidence="1 2" key="1">
    <citation type="submission" date="2019-02" db="EMBL/GenBank/DDBJ databases">
        <title>Sequencing the genomes of 1000 actinobacteria strains.</title>
        <authorList>
            <person name="Klenk H.-P."/>
        </authorList>
    </citation>
    <scope>NUCLEOTIDE SEQUENCE [LARGE SCALE GENOMIC DNA]</scope>
    <source>
        <strain evidence="1 2">DSM 44509</strain>
    </source>
</reference>
<sequence>MTAPVATVTDFRILLPPGWARLPLDSRAPLRVKNLVAERLQAVPAHRRAELRSRLTRELTAALETAARQGGIDVLLSIDPVAGRPVPASGLVTHVRRRADAGSLEGLLRALGSAGRGVRELGLVDVAGGPAARRLTSREERVPEEGGSSGGELTVTQVDYVVPVPGTDGLLLLTFCTPVEQLAPPLVKLFDVMAGSLRWVLT</sequence>
<dbReference type="EMBL" id="SHKV01000001">
    <property type="protein sequence ID" value="RZU32715.1"/>
    <property type="molecule type" value="Genomic_DNA"/>
</dbReference>
<protein>
    <submittedName>
        <fullName evidence="1">Uncharacterized protein</fullName>
    </submittedName>
</protein>
<gene>
    <name evidence="1" type="ORF">BKA19_2417</name>
</gene>
<name>A0A4Q7Y9J2_9ACTN</name>